<name>A0A9X5BD54_9FIRM</name>
<dbReference type="Pfam" id="PF12392">
    <property type="entry name" value="DUF3656"/>
    <property type="match status" value="1"/>
</dbReference>
<dbReference type="PANTHER" id="PTHR30217">
    <property type="entry name" value="PEPTIDASE U32 FAMILY"/>
    <property type="match status" value="1"/>
</dbReference>
<evidence type="ECO:0000313" key="2">
    <source>
        <dbReference type="EMBL" id="NBJ91499.1"/>
    </source>
</evidence>
<comment type="caution">
    <text evidence="2">The sequence shown here is derived from an EMBL/GenBank/DDBJ whole genome shotgun (WGS) entry which is preliminary data.</text>
</comment>
<dbReference type="InterPro" id="IPR020988">
    <property type="entry name" value="Pept_U32_collagenase"/>
</dbReference>
<dbReference type="Pfam" id="PF01136">
    <property type="entry name" value="Peptidase_U32"/>
    <property type="match status" value="1"/>
</dbReference>
<reference evidence="2" key="1">
    <citation type="submission" date="2018-09" db="EMBL/GenBank/DDBJ databases">
        <title>Murine metabolic-syndrome-specific gut microbial biobank.</title>
        <authorList>
            <person name="Liu C."/>
        </authorList>
    </citation>
    <scope>NUCLEOTIDE SEQUENCE</scope>
    <source>
        <strain evidence="2">D42-62</strain>
    </source>
</reference>
<protein>
    <submittedName>
        <fullName evidence="2">U32 family peptidase</fullName>
    </submittedName>
</protein>
<evidence type="ECO:0000313" key="3">
    <source>
        <dbReference type="Proteomes" id="UP001154420"/>
    </source>
</evidence>
<dbReference type="Proteomes" id="UP001154420">
    <property type="component" value="Unassembled WGS sequence"/>
</dbReference>
<evidence type="ECO:0000259" key="1">
    <source>
        <dbReference type="Pfam" id="PF12392"/>
    </source>
</evidence>
<organism evidence="2 3">
    <name type="scientific">Parablautia muri</name>
    <dbReference type="NCBI Taxonomy" id="2320879"/>
    <lineage>
        <taxon>Bacteria</taxon>
        <taxon>Bacillati</taxon>
        <taxon>Bacillota</taxon>
        <taxon>Clostridia</taxon>
        <taxon>Lachnospirales</taxon>
        <taxon>Lachnospiraceae</taxon>
        <taxon>Parablautia</taxon>
    </lineage>
</organism>
<gene>
    <name evidence="2" type="ORF">D5281_02575</name>
</gene>
<dbReference type="InterPro" id="IPR051454">
    <property type="entry name" value="RNA/ubiquinone_mod_enzymes"/>
</dbReference>
<dbReference type="EMBL" id="QZDT01000002">
    <property type="protein sequence ID" value="NBJ91499.1"/>
    <property type="molecule type" value="Genomic_DNA"/>
</dbReference>
<accession>A0A9X5BD54</accession>
<dbReference type="PROSITE" id="PS01276">
    <property type="entry name" value="PEPTIDASE_U32"/>
    <property type="match status" value="1"/>
</dbReference>
<dbReference type="PANTHER" id="PTHR30217:SF10">
    <property type="entry name" value="23S RRNA 5-HYDROXYCYTIDINE C2501 SYNTHASE"/>
    <property type="match status" value="1"/>
</dbReference>
<dbReference type="AlphaFoldDB" id="A0A9X5BD54"/>
<sequence length="789" mass="88926">MNMKKVELLAPAGNFDALKGVIKAGADAVYLGGTLYSARAFADNFTQEEICEGIHLAHVFGRRVYLTVNTLVKERELDALYQYMLPLYENGIDGVIVQDLGVLRFLRTYFPDLPLHASTQMTITGSRGAALVKAEGISRVVPARELSLEEIKKMKEETGLEIEAFVHGAMCYCYSGQCLLSSILGGRSGNRGRCAQPCRLPYEAEGKKGYPLSMRDMCTIELLPELIDAGVDSLKIEGRMKKPAFAAGVTAIYRKYIDLYYQNRAYQELSGCEGTQIAYKVSREDMDVLKSLYIRSKMGEGYYRRHNGREMISFDSPAYCETDEELLREIENQYVKGELCKTVKAKVSLSPGKLARLTLKAPGEADLQVTVTGDAVQSACKQPLTIEKVERQMKKSGKGPLRAGQVEVEMDAFVFLPVGALNELRRKALFAMEDAFICQYGLAYKERKAFPFQKSLKQNSVNSIGETSGSKLPNSLLVAVPQAELAVCGGYKDDVKDTKTEERKEKLHAFVRTFRQLEVALEEGIRRIYLDYSLLETQDDKGSGLIDKLTVRKNGPCRTEAENRESIIYLATPYIVREKNIKYLKKIENALASGLFAGILIRNLESFLFMRELLHPKQMVLDANLYIWNREAAAFWEGRAEEFYLPVECNAHEWREILESCPGNSMKASAIVYGRLPMMVTANCVKKTAGGCHKNAGITMLKDRYHKQFPVYTDCLCCYNIIYNSVPLSLHSMLCSKAANLADSFRLDFTTEEKQETLRVIQYFKGLFLKEKEPFYKEYTTGHYKRGVD</sequence>
<proteinExistence type="predicted"/>
<dbReference type="InterPro" id="IPR001539">
    <property type="entry name" value="Peptidase_U32"/>
</dbReference>
<keyword evidence="3" id="KW-1185">Reference proteome</keyword>
<feature type="domain" description="Peptidase U32 collagenase" evidence="1">
    <location>
        <begin position="321"/>
        <end position="435"/>
    </location>
</feature>